<evidence type="ECO:0000313" key="2">
    <source>
        <dbReference type="Proteomes" id="UP000484255"/>
    </source>
</evidence>
<gene>
    <name evidence="1" type="ORF">G3A44_17985</name>
</gene>
<accession>A0A7C9TP02</accession>
<name>A0A7C9TP02_9BURK</name>
<sequence length="138" mass="14413">MSNVVLTLREGPGLFLGGAWIDLRPSEQRRGGWGLEDSHYATGPWVARAALHGGVALHLGPLTMGAGYGLNLVERSWRWQGAPGSSPASSSGDNGWRRGAFSSRSGPVLLLQLGDPNTGGLELVAGAGGWGLGLFTRH</sequence>
<evidence type="ECO:0000313" key="1">
    <source>
        <dbReference type="EMBL" id="NDY93086.1"/>
    </source>
</evidence>
<reference evidence="1 2" key="1">
    <citation type="submission" date="2020-02" db="EMBL/GenBank/DDBJ databases">
        <title>Ideonella bacterium strain TBM-1.</title>
        <authorList>
            <person name="Chen W.-M."/>
        </authorList>
    </citation>
    <scope>NUCLEOTIDE SEQUENCE [LARGE SCALE GENOMIC DNA]</scope>
    <source>
        <strain evidence="1 2">TBM-1</strain>
    </source>
</reference>
<keyword evidence="2" id="KW-1185">Reference proteome</keyword>
<proteinExistence type="predicted"/>
<dbReference type="EMBL" id="JAAGOH010000027">
    <property type="protein sequence ID" value="NDY93086.1"/>
    <property type="molecule type" value="Genomic_DNA"/>
</dbReference>
<protein>
    <submittedName>
        <fullName evidence="1">Uncharacterized protein</fullName>
    </submittedName>
</protein>
<comment type="caution">
    <text evidence="1">The sequence shown here is derived from an EMBL/GenBank/DDBJ whole genome shotgun (WGS) entry which is preliminary data.</text>
</comment>
<dbReference type="Proteomes" id="UP000484255">
    <property type="component" value="Unassembled WGS sequence"/>
</dbReference>
<dbReference type="AlphaFoldDB" id="A0A7C9TP02"/>
<dbReference type="RefSeq" id="WP_163459136.1">
    <property type="nucleotide sequence ID" value="NZ_JAAGOH010000027.1"/>
</dbReference>
<organism evidence="1 2">
    <name type="scientific">Ideonella livida</name>
    <dbReference type="NCBI Taxonomy" id="2707176"/>
    <lineage>
        <taxon>Bacteria</taxon>
        <taxon>Pseudomonadati</taxon>
        <taxon>Pseudomonadota</taxon>
        <taxon>Betaproteobacteria</taxon>
        <taxon>Burkholderiales</taxon>
        <taxon>Sphaerotilaceae</taxon>
        <taxon>Ideonella</taxon>
    </lineage>
</organism>